<evidence type="ECO:0000256" key="2">
    <source>
        <dbReference type="ARBA" id="ARBA00022676"/>
    </source>
</evidence>
<evidence type="ECO:0000256" key="3">
    <source>
        <dbReference type="ARBA" id="ARBA00022679"/>
    </source>
</evidence>
<name>A0A4P9K5L0_9GAMM</name>
<dbReference type="Gene3D" id="3.90.550.10">
    <property type="entry name" value="Spore Coat Polysaccharide Biosynthesis Protein SpsA, Chain A"/>
    <property type="match status" value="1"/>
</dbReference>
<reference evidence="5 6" key="1">
    <citation type="submission" date="2019-05" db="EMBL/GenBank/DDBJ databases">
        <title>Thiomicrorhabdus sediminis sp. nov, a novel sulfur-oxidizing bacterium isolated from coastal sediment.</title>
        <authorList>
            <person name="Liu X."/>
        </authorList>
    </citation>
    <scope>NUCLEOTIDE SEQUENCE [LARGE SCALE GENOMIC DNA]</scope>
    <source>
        <strain evidence="5 6">G1</strain>
    </source>
</reference>
<proteinExistence type="inferred from homology"/>
<dbReference type="OrthoDB" id="9771846at2"/>
<keyword evidence="3 5" id="KW-0808">Transferase</keyword>
<sequence length="311" mass="35859">MKNYDVDVVVLNYRNYEDTIDCISSLLKSSCLRFRVIVIDNNSGNESIEKINSFLLDFGEYAGVASLKEFKRDSGLEARFFLVKSDENLGYGGGNNLGIELSLHLNSSRYIWVLNNDTVVDYLAMESLIKKMDKVNSLICGSTIYYQHSKSIQCYSGAIFNDYLMTSKYINLAGLSEGEVEKKQSYICGASMFFRKEYFLRYGMFDTRYFLYFEEMDLAKRLPKYSYLLAYSEDSIVYHKEGAVAGSSNNTCYKTELSEYHSFRSRIKFTKKHFPLRLPIIYCLSSVYILHRLVIGKFSNAKVIFKATLFS</sequence>
<dbReference type="RefSeq" id="WP_138564010.1">
    <property type="nucleotide sequence ID" value="NZ_CP040602.1"/>
</dbReference>
<accession>A0A4P9K5L0</accession>
<dbReference type="Pfam" id="PF00535">
    <property type="entry name" value="Glycos_transf_2"/>
    <property type="match status" value="1"/>
</dbReference>
<evidence type="ECO:0000259" key="4">
    <source>
        <dbReference type="Pfam" id="PF00535"/>
    </source>
</evidence>
<dbReference type="GO" id="GO:0016757">
    <property type="term" value="F:glycosyltransferase activity"/>
    <property type="evidence" value="ECO:0007669"/>
    <property type="project" value="UniProtKB-KW"/>
</dbReference>
<gene>
    <name evidence="5" type="ORF">FE785_02290</name>
</gene>
<organism evidence="5 6">
    <name type="scientific">Thiomicrorhabdus sediminis</name>
    <dbReference type="NCBI Taxonomy" id="2580412"/>
    <lineage>
        <taxon>Bacteria</taxon>
        <taxon>Pseudomonadati</taxon>
        <taxon>Pseudomonadota</taxon>
        <taxon>Gammaproteobacteria</taxon>
        <taxon>Thiotrichales</taxon>
        <taxon>Piscirickettsiaceae</taxon>
        <taxon>Thiomicrorhabdus</taxon>
    </lineage>
</organism>
<dbReference type="KEGG" id="thig:FE785_02290"/>
<dbReference type="PANTHER" id="PTHR43179">
    <property type="entry name" value="RHAMNOSYLTRANSFERASE WBBL"/>
    <property type="match status" value="1"/>
</dbReference>
<dbReference type="InterPro" id="IPR029044">
    <property type="entry name" value="Nucleotide-diphossugar_trans"/>
</dbReference>
<keyword evidence="6" id="KW-1185">Reference proteome</keyword>
<dbReference type="InterPro" id="IPR001173">
    <property type="entry name" value="Glyco_trans_2-like"/>
</dbReference>
<dbReference type="PANTHER" id="PTHR43179:SF12">
    <property type="entry name" value="GALACTOFURANOSYLTRANSFERASE GLFT2"/>
    <property type="match status" value="1"/>
</dbReference>
<evidence type="ECO:0000256" key="1">
    <source>
        <dbReference type="ARBA" id="ARBA00006739"/>
    </source>
</evidence>
<dbReference type="SUPFAM" id="SSF53448">
    <property type="entry name" value="Nucleotide-diphospho-sugar transferases"/>
    <property type="match status" value="1"/>
</dbReference>
<dbReference type="AlphaFoldDB" id="A0A4P9K5L0"/>
<keyword evidence="2" id="KW-0328">Glycosyltransferase</keyword>
<evidence type="ECO:0000313" key="5">
    <source>
        <dbReference type="EMBL" id="QCU89546.1"/>
    </source>
</evidence>
<comment type="similarity">
    <text evidence="1">Belongs to the glycosyltransferase 2 family.</text>
</comment>
<dbReference type="Proteomes" id="UP000304864">
    <property type="component" value="Chromosome"/>
</dbReference>
<feature type="domain" description="Glycosyltransferase 2-like" evidence="4">
    <location>
        <begin position="8"/>
        <end position="151"/>
    </location>
</feature>
<protein>
    <submittedName>
        <fullName evidence="5">Glycosyltransferase family 2 protein</fullName>
    </submittedName>
</protein>
<dbReference type="EMBL" id="CP040602">
    <property type="protein sequence ID" value="QCU89546.1"/>
    <property type="molecule type" value="Genomic_DNA"/>
</dbReference>
<evidence type="ECO:0000313" key="6">
    <source>
        <dbReference type="Proteomes" id="UP000304864"/>
    </source>
</evidence>